<evidence type="ECO:0000313" key="7">
    <source>
        <dbReference type="EMBL" id="TSQ24021.1"/>
    </source>
</evidence>
<dbReference type="AlphaFoldDB" id="A0A556UZQ2"/>
<dbReference type="GO" id="GO:0005634">
    <property type="term" value="C:nucleus"/>
    <property type="evidence" value="ECO:0007669"/>
    <property type="project" value="UniProtKB-SubCell"/>
</dbReference>
<sequence length="432" mass="48806">MLNLQHASNWTSAETWNHQNPNITLHGAVTSVEPKWTDLSVSDCVEEVSRRTGRRGGREADGKKQRDRDKTQLHLQLKRKLQRNRTSFSQEQVDALEKEFERTHYPDVFARERLASKIHLPEARIQMSTSSYATVMSLPPSAPPYLPCKFDPTSFPAPHLPPPPPVSSTADESGWDSLDEKISAAEEKKHGIKNLIKWRLRPRHAPQRHAQKDTSTDQSQNGSVSGQGEPPTSAKKNRAPNSPEDEKWSASDEDGERKTGEKKKKKNKLKLAELFRKKSTKKDDSHPQRPKSLPVKEEAGLVRPPLSPKNNKEAIVQQLVQILITEGDAINGKIEANPLLRNSLSRMSYKSFARLLDSCANEAEEPPLPVSESPTLRRVAITMEMTRRVVTATGVTQRVEGYAERYMENFVPWVKSHGGWESIVQKEVQEFD</sequence>
<dbReference type="GO" id="GO:2001236">
    <property type="term" value="P:regulation of extrinsic apoptotic signaling pathway"/>
    <property type="evidence" value="ECO:0007669"/>
    <property type="project" value="TreeGrafter"/>
</dbReference>
<feature type="compositionally biased region" description="Polar residues" evidence="5">
    <location>
        <begin position="216"/>
        <end position="226"/>
    </location>
</feature>
<name>A0A556UZQ2_BAGYA</name>
<evidence type="ECO:0000313" key="8">
    <source>
        <dbReference type="Proteomes" id="UP000319801"/>
    </source>
</evidence>
<dbReference type="CDD" id="cd00086">
    <property type="entry name" value="homeodomain"/>
    <property type="match status" value="1"/>
</dbReference>
<protein>
    <submittedName>
        <fullName evidence="7">Paired box protein Pax-6</fullName>
    </submittedName>
</protein>
<reference evidence="7 8" key="1">
    <citation type="journal article" date="2019" name="Genome Biol. Evol.">
        <title>Whole-Genome Sequencing of the Giant Devil Catfish, Bagarius yarrelli.</title>
        <authorList>
            <person name="Jiang W."/>
            <person name="Lv Y."/>
            <person name="Cheng L."/>
            <person name="Yang K."/>
            <person name="Chao B."/>
            <person name="Wang X."/>
            <person name="Li Y."/>
            <person name="Pan X."/>
            <person name="You X."/>
            <person name="Zhang Y."/>
            <person name="Yang J."/>
            <person name="Li J."/>
            <person name="Zhang X."/>
            <person name="Liu S."/>
            <person name="Sun C."/>
            <person name="Yang J."/>
            <person name="Shi Q."/>
        </authorList>
    </citation>
    <scope>NUCLEOTIDE SEQUENCE [LARGE SCALE GENOMIC DNA]</scope>
    <source>
        <strain evidence="7">JWS20170419001</strain>
        <tissue evidence="7">Muscle</tissue>
    </source>
</reference>
<feature type="compositionally biased region" description="Basic and acidic residues" evidence="5">
    <location>
        <begin position="270"/>
        <end position="287"/>
    </location>
</feature>
<dbReference type="OrthoDB" id="9948760at2759"/>
<dbReference type="PANTHER" id="PTHR14965">
    <property type="entry name" value="SI:CH73-248E21.1"/>
    <property type="match status" value="1"/>
</dbReference>
<keyword evidence="2" id="KW-0053">Apoptosis</keyword>
<dbReference type="SUPFAM" id="SSF46689">
    <property type="entry name" value="Homeodomain-like"/>
    <property type="match status" value="1"/>
</dbReference>
<dbReference type="PROSITE" id="PS50071">
    <property type="entry name" value="HOMEOBOX_2"/>
    <property type="match status" value="1"/>
</dbReference>
<accession>A0A556UZQ2</accession>
<comment type="caution">
    <text evidence="7">The sequence shown here is derived from an EMBL/GenBank/DDBJ whole genome shotgun (WGS) entry which is preliminary data.</text>
</comment>
<evidence type="ECO:0000256" key="5">
    <source>
        <dbReference type="SAM" id="MobiDB-lite"/>
    </source>
</evidence>
<feature type="DNA-binding region" description="Homeobox" evidence="3">
    <location>
        <begin position="81"/>
        <end position="128"/>
    </location>
</feature>
<keyword evidence="8" id="KW-1185">Reference proteome</keyword>
<feature type="region of interest" description="Disordered" evidence="5">
    <location>
        <begin position="193"/>
        <end position="306"/>
    </location>
</feature>
<feature type="compositionally biased region" description="Basic and acidic residues" evidence="5">
    <location>
        <begin position="244"/>
        <end position="259"/>
    </location>
</feature>
<keyword evidence="1" id="KW-0597">Phosphoprotein</keyword>
<dbReference type="GO" id="GO:0006915">
    <property type="term" value="P:apoptotic process"/>
    <property type="evidence" value="ECO:0007669"/>
    <property type="project" value="UniProtKB-KW"/>
</dbReference>
<dbReference type="SMART" id="SM00389">
    <property type="entry name" value="HOX"/>
    <property type="match status" value="1"/>
</dbReference>
<dbReference type="InterPro" id="IPR036834">
    <property type="entry name" value="Bcl-2-like_sf"/>
</dbReference>
<dbReference type="InterPro" id="IPR009057">
    <property type="entry name" value="Homeodomain-like_sf"/>
</dbReference>
<keyword evidence="3 4" id="KW-0238">DNA-binding</keyword>
<feature type="domain" description="Homeobox" evidence="6">
    <location>
        <begin position="79"/>
        <end position="127"/>
    </location>
</feature>
<feature type="compositionally biased region" description="Basic residues" evidence="5">
    <location>
        <begin position="260"/>
        <end position="269"/>
    </location>
</feature>
<dbReference type="InterPro" id="IPR001356">
    <property type="entry name" value="HD"/>
</dbReference>
<dbReference type="EMBL" id="VCAZ01000083">
    <property type="protein sequence ID" value="TSQ24021.1"/>
    <property type="molecule type" value="Genomic_DNA"/>
</dbReference>
<dbReference type="Pfam" id="PF00046">
    <property type="entry name" value="Homeodomain"/>
    <property type="match status" value="1"/>
</dbReference>
<organism evidence="7 8">
    <name type="scientific">Bagarius yarrelli</name>
    <name type="common">Goonch</name>
    <name type="synonym">Bagrus yarrelli</name>
    <dbReference type="NCBI Taxonomy" id="175774"/>
    <lineage>
        <taxon>Eukaryota</taxon>
        <taxon>Metazoa</taxon>
        <taxon>Chordata</taxon>
        <taxon>Craniata</taxon>
        <taxon>Vertebrata</taxon>
        <taxon>Euteleostomi</taxon>
        <taxon>Actinopterygii</taxon>
        <taxon>Neopterygii</taxon>
        <taxon>Teleostei</taxon>
        <taxon>Ostariophysi</taxon>
        <taxon>Siluriformes</taxon>
        <taxon>Sisoridae</taxon>
        <taxon>Sisorinae</taxon>
        <taxon>Bagarius</taxon>
    </lineage>
</organism>
<dbReference type="Gene3D" id="1.10.437.10">
    <property type="entry name" value="Blc2-like"/>
    <property type="match status" value="1"/>
</dbReference>
<evidence type="ECO:0000259" key="6">
    <source>
        <dbReference type="PROSITE" id="PS50071"/>
    </source>
</evidence>
<evidence type="ECO:0000256" key="1">
    <source>
        <dbReference type="ARBA" id="ARBA00022553"/>
    </source>
</evidence>
<comment type="subcellular location">
    <subcellularLocation>
        <location evidence="3 4">Nucleus</location>
    </subcellularLocation>
</comment>
<gene>
    <name evidence="7" type="ORF">Baya_11588</name>
</gene>
<keyword evidence="3 4" id="KW-0539">Nucleus</keyword>
<feature type="compositionally biased region" description="Basic residues" evidence="5">
    <location>
        <begin position="193"/>
        <end position="209"/>
    </location>
</feature>
<proteinExistence type="predicted"/>
<feature type="region of interest" description="Disordered" evidence="5">
    <location>
        <begin position="156"/>
        <end position="176"/>
    </location>
</feature>
<feature type="compositionally biased region" description="Basic and acidic residues" evidence="5">
    <location>
        <begin position="56"/>
        <end position="71"/>
    </location>
</feature>
<dbReference type="SUPFAM" id="SSF56854">
    <property type="entry name" value="Bcl-2 inhibitors of programmed cell death"/>
    <property type="match status" value="1"/>
</dbReference>
<dbReference type="Proteomes" id="UP000319801">
    <property type="component" value="Unassembled WGS sequence"/>
</dbReference>
<evidence type="ECO:0000256" key="3">
    <source>
        <dbReference type="PROSITE-ProRule" id="PRU00108"/>
    </source>
</evidence>
<dbReference type="Gene3D" id="1.10.10.60">
    <property type="entry name" value="Homeodomain-like"/>
    <property type="match status" value="1"/>
</dbReference>
<dbReference type="PANTHER" id="PTHR14965:SF2">
    <property type="entry name" value="BCL-2-LIKE PROTEIN 12"/>
    <property type="match status" value="1"/>
</dbReference>
<feature type="region of interest" description="Disordered" evidence="5">
    <location>
        <begin position="47"/>
        <end position="71"/>
    </location>
</feature>
<keyword evidence="3 4" id="KW-0371">Homeobox</keyword>
<evidence type="ECO:0000256" key="2">
    <source>
        <dbReference type="ARBA" id="ARBA00022703"/>
    </source>
</evidence>
<evidence type="ECO:0000256" key="4">
    <source>
        <dbReference type="RuleBase" id="RU000682"/>
    </source>
</evidence>
<dbReference type="GO" id="GO:0003677">
    <property type="term" value="F:DNA binding"/>
    <property type="evidence" value="ECO:0007669"/>
    <property type="project" value="UniProtKB-UniRule"/>
</dbReference>